<dbReference type="Gene3D" id="3.90.1200.10">
    <property type="match status" value="1"/>
</dbReference>
<dbReference type="RefSeq" id="WP_055462170.1">
    <property type="nucleotide sequence ID" value="NZ_CYHG01000003.1"/>
</dbReference>
<keyword evidence="1" id="KW-0808">Transferase</keyword>
<protein>
    <submittedName>
        <fullName evidence="1">Phosphotransferase enzyme family</fullName>
    </submittedName>
</protein>
<evidence type="ECO:0000313" key="1">
    <source>
        <dbReference type="EMBL" id="CUB03196.1"/>
    </source>
</evidence>
<dbReference type="STRING" id="1137284.GCA_001418205_01043"/>
<proteinExistence type="predicted"/>
<dbReference type="EMBL" id="CYHG01000003">
    <property type="protein sequence ID" value="CUB03196.1"/>
    <property type="molecule type" value="Genomic_DNA"/>
</dbReference>
<dbReference type="OrthoDB" id="3806873at2"/>
<accession>A0A0K6IJE5</accession>
<dbReference type="SUPFAM" id="SSF56112">
    <property type="entry name" value="Protein kinase-like (PK-like)"/>
    <property type="match status" value="1"/>
</dbReference>
<dbReference type="InterPro" id="IPR004119">
    <property type="entry name" value="EcKL"/>
</dbReference>
<evidence type="ECO:0000313" key="2">
    <source>
        <dbReference type="Proteomes" id="UP000182769"/>
    </source>
</evidence>
<dbReference type="GO" id="GO:0016740">
    <property type="term" value="F:transferase activity"/>
    <property type="evidence" value="ECO:0007669"/>
    <property type="project" value="UniProtKB-KW"/>
</dbReference>
<dbReference type="AlphaFoldDB" id="A0A0K6IJE5"/>
<dbReference type="Pfam" id="PF02958">
    <property type="entry name" value="EcKL"/>
    <property type="match status" value="1"/>
</dbReference>
<dbReference type="Proteomes" id="UP000182769">
    <property type="component" value="Unassembled WGS sequence"/>
</dbReference>
<reference evidence="2" key="1">
    <citation type="submission" date="2015-08" db="EMBL/GenBank/DDBJ databases">
        <authorList>
            <person name="Varghese N."/>
        </authorList>
    </citation>
    <scope>NUCLEOTIDE SEQUENCE [LARGE SCALE GENOMIC DNA]</scope>
    <source>
        <strain evidence="2">JCM 18476</strain>
    </source>
</reference>
<gene>
    <name evidence="1" type="ORF">Ga0061065_10344</name>
</gene>
<sequence>MALIHPLNMVQEDLTFLLREIVKHGDFALLFFKTGSPDVLSRIKSRAGYVQTLREKIELSCARLVERRKLGTSYYNRVLAVRGFANALADLGGGLIECVEAATLASAFRHPAADKCIKFIKHLKRSILLTQFGFKEEVRRTSIKVARRADKLAHLFTDIQTQTLAQKDTLSDSELNAAFLCNAHLKRLIKLLANAADALIKVDLGHVATLQNYQHLKRASNSLNHALGDLKVKRLALTRSGSAIASLSRENEAGQRVLAVYKEGQKSKIEEEVQGVENWRKFNPRLAPDVLMQTDGQDDTSALLIEHIPGKTFESLLREGKEKPLQQALAALFKVLSGAWQSTLSKEPAKAQFMRQLQKRINDCMAVHPDFFQDQHNLCGLVKPSFLELVSMVEQRESRWATTFSVLIHGDFNVDNLMFDGVEKRIYFIDLHRSSYFDYAQDLSVLMVSIYRMQILEPKQRELMMDCAKQIYLFGLRFAKRQQDQTYELRMAAGLARSFASSTRFVLDKTLSTRMHLRARYLLEKLAYLPAEKEANFKLPLKELYGE</sequence>
<dbReference type="InterPro" id="IPR011009">
    <property type="entry name" value="Kinase-like_dom_sf"/>
</dbReference>
<name>A0A0K6IJE5_9GAMM</name>
<keyword evidence="2" id="KW-1185">Reference proteome</keyword>
<organism evidence="1 2">
    <name type="scientific">Marinomonas fungiae</name>
    <dbReference type="NCBI Taxonomy" id="1137284"/>
    <lineage>
        <taxon>Bacteria</taxon>
        <taxon>Pseudomonadati</taxon>
        <taxon>Pseudomonadota</taxon>
        <taxon>Gammaproteobacteria</taxon>
        <taxon>Oceanospirillales</taxon>
        <taxon>Oceanospirillaceae</taxon>
        <taxon>Marinomonas</taxon>
    </lineage>
</organism>